<dbReference type="OMA" id="QNHNGHM"/>
<dbReference type="VEuPathDB" id="FungiDB:GVI51_M08327"/>
<proteinExistence type="predicted"/>
<protein>
    <submittedName>
        <fullName evidence="6">54S ribosomal protein MRP49, mitochondrial</fullName>
    </submittedName>
</protein>
<dbReference type="VEuPathDB" id="FungiDB:GWK60_M08327"/>
<dbReference type="GO" id="GO:0003735">
    <property type="term" value="F:structural constituent of ribosome"/>
    <property type="evidence" value="ECO:0007669"/>
    <property type="project" value="EnsemblFungi"/>
</dbReference>
<feature type="domain" description="Ribosomal protein/NADH dehydrogenase" evidence="5">
    <location>
        <begin position="40"/>
        <end position="120"/>
    </location>
</feature>
<dbReference type="SUPFAM" id="SSF52833">
    <property type="entry name" value="Thioredoxin-like"/>
    <property type="match status" value="1"/>
</dbReference>
<evidence type="ECO:0000256" key="1">
    <source>
        <dbReference type="ARBA" id="ARBA00004173"/>
    </source>
</evidence>
<dbReference type="EMBL" id="LLZZ01000117">
    <property type="protein sequence ID" value="KTB04227.1"/>
    <property type="molecule type" value="Genomic_DNA"/>
</dbReference>
<name>A0A0W0CKQ9_CANGB</name>
<dbReference type="PANTHER" id="PTHR13274:SF2">
    <property type="entry name" value="SMALL RIBOSOMAL SUBUNIT PROTEIN MS25"/>
    <property type="match status" value="1"/>
</dbReference>
<dbReference type="Pfam" id="PF05047">
    <property type="entry name" value="L51_S25_CI-B8"/>
    <property type="match status" value="1"/>
</dbReference>
<evidence type="ECO:0000256" key="3">
    <source>
        <dbReference type="ARBA" id="ARBA00023128"/>
    </source>
</evidence>
<evidence type="ECO:0000256" key="2">
    <source>
        <dbReference type="ARBA" id="ARBA00022980"/>
    </source>
</evidence>
<accession>A0A0W0CKQ9</accession>
<dbReference type="SMART" id="SM00916">
    <property type="entry name" value="L51_S25_CI-B8"/>
    <property type="match status" value="1"/>
</dbReference>
<keyword evidence="2 6" id="KW-0689">Ribosomal protein</keyword>
<dbReference type="AlphaFoldDB" id="A0A0W0CKQ9"/>
<dbReference type="GO" id="GO:0032543">
    <property type="term" value="P:mitochondrial translation"/>
    <property type="evidence" value="ECO:0007669"/>
    <property type="project" value="EnsemblFungi"/>
</dbReference>
<dbReference type="Proteomes" id="UP000054886">
    <property type="component" value="Unassembled WGS sequence"/>
</dbReference>
<dbReference type="InterPro" id="IPR040049">
    <property type="entry name" value="Ribosomal_mS25/mL61"/>
</dbReference>
<dbReference type="InterPro" id="IPR007741">
    <property type="entry name" value="Ribosomal_mL43/mS25/NADH_DH"/>
</dbReference>
<dbReference type="VEuPathDB" id="FungiDB:GW608_M08327"/>
<dbReference type="GO" id="GO:0005762">
    <property type="term" value="C:mitochondrial large ribosomal subunit"/>
    <property type="evidence" value="ECO:0007669"/>
    <property type="project" value="EnsemblFungi"/>
</dbReference>
<evidence type="ECO:0000256" key="4">
    <source>
        <dbReference type="ARBA" id="ARBA00023274"/>
    </source>
</evidence>
<keyword evidence="3" id="KW-0496">Mitochondrion</keyword>
<dbReference type="InterPro" id="IPR036249">
    <property type="entry name" value="Thioredoxin-like_sf"/>
</dbReference>
<reference evidence="6 7" key="1">
    <citation type="submission" date="2015-10" db="EMBL/GenBank/DDBJ databases">
        <title>Draft genomes sequences of Candida glabrata isolates 1A, 1B, 2A, 2B, 3A and 3B.</title>
        <authorList>
            <person name="Haavelsrud O.E."/>
            <person name="Gaustad P."/>
        </authorList>
    </citation>
    <scope>NUCLEOTIDE SEQUENCE [LARGE SCALE GENOMIC DNA]</scope>
    <source>
        <strain evidence="6">910700640</strain>
    </source>
</reference>
<evidence type="ECO:0000313" key="6">
    <source>
        <dbReference type="EMBL" id="KTB04227.1"/>
    </source>
</evidence>
<comment type="subcellular location">
    <subcellularLocation>
        <location evidence="1">Mitochondrion</location>
    </subcellularLocation>
</comment>
<dbReference type="VEuPathDB" id="FungiDB:CAGL0M08382g"/>
<sequence>MSKVARQLKFLNKISSTTTDAQVILSPGKYQRLSLTFQTKNHNGHMGARKFWKDYLPTIQFYNPQLRIDVTRIKNESKTVSVPCTLQAIGTDGKVVEEIDMSNKHAPEILQSLLQKLDHERVPESQIISVGTQSA</sequence>
<dbReference type="VEuPathDB" id="FungiDB:B1J91_M08382g"/>
<evidence type="ECO:0000313" key="7">
    <source>
        <dbReference type="Proteomes" id="UP000054886"/>
    </source>
</evidence>
<dbReference type="PhylomeDB" id="A0A0W0CKQ9"/>
<dbReference type="PANTHER" id="PTHR13274">
    <property type="entry name" value="MITOCHONDRIAL RIBOSOMAL PROTEIN S25"/>
    <property type="match status" value="1"/>
</dbReference>
<organism evidence="6 7">
    <name type="scientific">Candida glabrata</name>
    <name type="common">Yeast</name>
    <name type="synonym">Torulopsis glabrata</name>
    <dbReference type="NCBI Taxonomy" id="5478"/>
    <lineage>
        <taxon>Eukaryota</taxon>
        <taxon>Fungi</taxon>
        <taxon>Dikarya</taxon>
        <taxon>Ascomycota</taxon>
        <taxon>Saccharomycotina</taxon>
        <taxon>Saccharomycetes</taxon>
        <taxon>Saccharomycetales</taxon>
        <taxon>Saccharomycetaceae</taxon>
        <taxon>Nakaseomyces</taxon>
    </lineage>
</organism>
<dbReference type="OrthoDB" id="1696305at2759"/>
<evidence type="ECO:0000259" key="5">
    <source>
        <dbReference type="SMART" id="SM00916"/>
    </source>
</evidence>
<gene>
    <name evidence="6" type="ORF">AO440_004213</name>
</gene>
<keyword evidence="4" id="KW-0687">Ribonucleoprotein</keyword>
<comment type="caution">
    <text evidence="6">The sequence shown here is derived from an EMBL/GenBank/DDBJ whole genome shotgun (WGS) entry which is preliminary data.</text>
</comment>